<dbReference type="InterPro" id="IPR036259">
    <property type="entry name" value="MFS_trans_sf"/>
</dbReference>
<evidence type="ECO:0000256" key="4">
    <source>
        <dbReference type="ARBA" id="ARBA00022692"/>
    </source>
</evidence>
<accession>A0A9P8NXB4</accession>
<feature type="transmembrane region" description="Helical" evidence="7">
    <location>
        <begin position="363"/>
        <end position="387"/>
    </location>
</feature>
<feature type="transmembrane region" description="Helical" evidence="7">
    <location>
        <begin position="300"/>
        <end position="320"/>
    </location>
</feature>
<name>A0A9P8NXB4_9ASCO</name>
<organism evidence="10 11">
    <name type="scientific">Ogataea philodendri</name>
    <dbReference type="NCBI Taxonomy" id="1378263"/>
    <lineage>
        <taxon>Eukaryota</taxon>
        <taxon>Fungi</taxon>
        <taxon>Dikarya</taxon>
        <taxon>Ascomycota</taxon>
        <taxon>Saccharomycotina</taxon>
        <taxon>Pichiomycetes</taxon>
        <taxon>Pichiales</taxon>
        <taxon>Pichiaceae</taxon>
        <taxon>Ogataea</taxon>
    </lineage>
</organism>
<feature type="transmembrane region" description="Helical" evidence="7">
    <location>
        <begin position="114"/>
        <end position="132"/>
    </location>
</feature>
<protein>
    <recommendedName>
        <fullName evidence="9">Major facilitator superfamily (MFS) profile domain-containing protein</fullName>
    </recommendedName>
</protein>
<evidence type="ECO:0000259" key="9">
    <source>
        <dbReference type="PROSITE" id="PS50850"/>
    </source>
</evidence>
<evidence type="ECO:0000313" key="11">
    <source>
        <dbReference type="Proteomes" id="UP000769157"/>
    </source>
</evidence>
<reference evidence="10" key="2">
    <citation type="submission" date="2021-01" db="EMBL/GenBank/DDBJ databases">
        <authorList>
            <person name="Schikora-Tamarit M.A."/>
        </authorList>
    </citation>
    <scope>NUCLEOTIDE SEQUENCE</scope>
    <source>
        <strain evidence="10">CBS6075</strain>
    </source>
</reference>
<proteinExistence type="inferred from homology"/>
<evidence type="ECO:0000256" key="7">
    <source>
        <dbReference type="SAM" id="Phobius"/>
    </source>
</evidence>
<evidence type="ECO:0000256" key="1">
    <source>
        <dbReference type="ARBA" id="ARBA00004141"/>
    </source>
</evidence>
<keyword evidence="8" id="KW-0732">Signal</keyword>
<feature type="transmembrane region" description="Helical" evidence="7">
    <location>
        <begin position="172"/>
        <end position="195"/>
    </location>
</feature>
<dbReference type="GO" id="GO:0016020">
    <property type="term" value="C:membrane"/>
    <property type="evidence" value="ECO:0007669"/>
    <property type="project" value="UniProtKB-SubCell"/>
</dbReference>
<feature type="transmembrane region" description="Helical" evidence="7">
    <location>
        <begin position="84"/>
        <end position="102"/>
    </location>
</feature>
<feature type="domain" description="Major facilitator superfamily (MFS) profile" evidence="9">
    <location>
        <begin position="15"/>
        <end position="451"/>
    </location>
</feature>
<dbReference type="InterPro" id="IPR050360">
    <property type="entry name" value="MFS_Sugar_Transporters"/>
</dbReference>
<feature type="signal peptide" evidence="8">
    <location>
        <begin position="1"/>
        <end position="27"/>
    </location>
</feature>
<keyword evidence="5 7" id="KW-1133">Transmembrane helix</keyword>
<dbReference type="PANTHER" id="PTHR48022:SF64">
    <property type="entry name" value="MAJOR FACILITATOR SUPERFAMILY (MFS) PROFILE DOMAIN-CONTAINING PROTEIN"/>
    <property type="match status" value="1"/>
</dbReference>
<dbReference type="Pfam" id="PF00083">
    <property type="entry name" value="Sugar_tr"/>
    <property type="match status" value="1"/>
</dbReference>
<feature type="transmembrane region" description="Helical" evidence="7">
    <location>
        <begin position="329"/>
        <end position="351"/>
    </location>
</feature>
<evidence type="ECO:0000256" key="3">
    <source>
        <dbReference type="ARBA" id="ARBA00022448"/>
    </source>
</evidence>
<dbReference type="SUPFAM" id="SSF103473">
    <property type="entry name" value="MFS general substrate transporter"/>
    <property type="match status" value="1"/>
</dbReference>
<comment type="similarity">
    <text evidence="2">Belongs to the major facilitator superfamily. Sugar transporter (TC 2.A.1.1) family.</text>
</comment>
<dbReference type="OrthoDB" id="6133115at2759"/>
<dbReference type="FunFam" id="1.20.1250.20:FF:000134">
    <property type="entry name" value="MFS sugar transporter protein"/>
    <property type="match status" value="1"/>
</dbReference>
<dbReference type="EMBL" id="JAEUBE010000439">
    <property type="protein sequence ID" value="KAH3661485.1"/>
    <property type="molecule type" value="Genomic_DNA"/>
</dbReference>
<keyword evidence="3" id="KW-0813">Transport</keyword>
<dbReference type="PROSITE" id="PS50850">
    <property type="entry name" value="MFS"/>
    <property type="match status" value="1"/>
</dbReference>
<dbReference type="GO" id="GO:0005351">
    <property type="term" value="F:carbohydrate:proton symporter activity"/>
    <property type="evidence" value="ECO:0007669"/>
    <property type="project" value="TreeGrafter"/>
</dbReference>
<comment type="subcellular location">
    <subcellularLocation>
        <location evidence="1">Membrane</location>
        <topology evidence="1">Multi-pass membrane protein</topology>
    </subcellularLocation>
</comment>
<dbReference type="PANTHER" id="PTHR48022">
    <property type="entry name" value="PLASTIDIC GLUCOSE TRANSPORTER 4"/>
    <property type="match status" value="1"/>
</dbReference>
<feature type="transmembrane region" description="Helical" evidence="7">
    <location>
        <begin position="51"/>
        <end position="72"/>
    </location>
</feature>
<evidence type="ECO:0000256" key="8">
    <source>
        <dbReference type="SAM" id="SignalP"/>
    </source>
</evidence>
<evidence type="ECO:0000256" key="6">
    <source>
        <dbReference type="ARBA" id="ARBA00023136"/>
    </source>
</evidence>
<evidence type="ECO:0000256" key="2">
    <source>
        <dbReference type="ARBA" id="ARBA00010992"/>
    </source>
</evidence>
<dbReference type="Proteomes" id="UP000769157">
    <property type="component" value="Unassembled WGS sequence"/>
</dbReference>
<keyword evidence="11" id="KW-1185">Reference proteome</keyword>
<reference evidence="10" key="1">
    <citation type="journal article" date="2021" name="Open Biol.">
        <title>Shared evolutionary footprints suggest mitochondrial oxidative damage underlies multiple complex I losses in fungi.</title>
        <authorList>
            <person name="Schikora-Tamarit M.A."/>
            <person name="Marcet-Houben M."/>
            <person name="Nosek J."/>
            <person name="Gabaldon T."/>
        </authorList>
    </citation>
    <scope>NUCLEOTIDE SEQUENCE</scope>
    <source>
        <strain evidence="10">CBS6075</strain>
    </source>
</reference>
<dbReference type="RefSeq" id="XP_046058598.1">
    <property type="nucleotide sequence ID" value="XM_046207609.1"/>
</dbReference>
<feature type="transmembrane region" description="Helical" evidence="7">
    <location>
        <begin position="399"/>
        <end position="417"/>
    </location>
</feature>
<feature type="transmembrane region" description="Helical" evidence="7">
    <location>
        <begin position="262"/>
        <end position="288"/>
    </location>
</feature>
<evidence type="ECO:0000256" key="5">
    <source>
        <dbReference type="ARBA" id="ARBA00022989"/>
    </source>
</evidence>
<feature type="chain" id="PRO_5040287783" description="Major facilitator superfamily (MFS) profile domain-containing protein" evidence="8">
    <location>
        <begin position="28"/>
        <end position="493"/>
    </location>
</feature>
<evidence type="ECO:0000313" key="10">
    <source>
        <dbReference type="EMBL" id="KAH3661485.1"/>
    </source>
</evidence>
<dbReference type="Gene3D" id="1.20.1250.20">
    <property type="entry name" value="MFS general substrate transporter like domains"/>
    <property type="match status" value="1"/>
</dbReference>
<dbReference type="AlphaFoldDB" id="A0A9P8NXB4"/>
<feature type="transmembrane region" description="Helical" evidence="7">
    <location>
        <begin position="144"/>
        <end position="166"/>
    </location>
</feature>
<dbReference type="GeneID" id="70238296"/>
<dbReference type="InterPro" id="IPR020846">
    <property type="entry name" value="MFS_dom"/>
</dbReference>
<keyword evidence="4 7" id="KW-0812">Transmembrane</keyword>
<comment type="caution">
    <text evidence="10">The sequence shown here is derived from an EMBL/GenBank/DDBJ whole genome shotgun (WGS) entry which is preliminary data.</text>
</comment>
<gene>
    <name evidence="10" type="ORF">OGAPHI_006332</name>
</gene>
<dbReference type="InterPro" id="IPR005828">
    <property type="entry name" value="MFS_sugar_transport-like"/>
</dbReference>
<keyword evidence="6 7" id="KW-0472">Membrane</keyword>
<sequence>MSSATKNSGRLMATALFCAIINGCTMGVDQSMMTNLNMIDQYLTYFNLDSNLEGLFSASINIGSVFGGFFAAQIIDIPKVGRKGGILISAILTFLGVGLQTGARNRAMFCVARIIIGVAVTINAVSAPTYVAEMVKAEQRGFFAGVYMASWYLAAIITTGISLGTYQNASSWAWRGISLWQIAPSVLCLPVLFFIPETPRFLVYTNREEEALQVLKDYHGNGEETALVAHEFAEIKQVLQYEKEAKIGWLDMLRTRGNRWRLWIIFWMGVASQLTGSNIVGTYLGLFLENAGYTSTRRQIVLNLGLQISNLFFACAGSYLTEGLGRVPILFYSTVVMGICLFIMGGLQKVYGSGDNINGTNALIFLVFLFSGTYAFSFTPLCVSYPVEIVNYSIRTKGMAFSQVVTFGFGFFNQYVIPIALDHISWKFYMINGAYNFAQAALIWWTFVEVKGMTLEEIDVKFDGELHFNPADSENEEVLQATQVEKLDAEKSA</sequence>